<evidence type="ECO:0000313" key="4">
    <source>
        <dbReference type="Proteomes" id="UP000620596"/>
    </source>
</evidence>
<dbReference type="InterPro" id="IPR000620">
    <property type="entry name" value="EamA_dom"/>
</dbReference>
<dbReference type="SUPFAM" id="SSF103481">
    <property type="entry name" value="Multidrug resistance efflux transporter EmrE"/>
    <property type="match status" value="1"/>
</dbReference>
<dbReference type="Proteomes" id="UP000620596">
    <property type="component" value="Unassembled WGS sequence"/>
</dbReference>
<reference evidence="3" key="2">
    <citation type="submission" date="2020-09" db="EMBL/GenBank/DDBJ databases">
        <authorList>
            <person name="Sun Q."/>
            <person name="Zhou Y."/>
        </authorList>
    </citation>
    <scope>NUCLEOTIDE SEQUENCE</scope>
    <source>
        <strain evidence="3">CGMCC 1.15322</strain>
    </source>
</reference>
<dbReference type="AlphaFoldDB" id="A0A916S7R4"/>
<organism evidence="3 4">
    <name type="scientific">Polaromonas eurypsychrophila</name>
    <dbReference type="NCBI Taxonomy" id="1614635"/>
    <lineage>
        <taxon>Bacteria</taxon>
        <taxon>Pseudomonadati</taxon>
        <taxon>Pseudomonadota</taxon>
        <taxon>Betaproteobacteria</taxon>
        <taxon>Burkholderiales</taxon>
        <taxon>Comamonadaceae</taxon>
        <taxon>Polaromonas</taxon>
    </lineage>
</organism>
<feature type="transmembrane region" description="Helical" evidence="1">
    <location>
        <begin position="93"/>
        <end position="114"/>
    </location>
</feature>
<feature type="transmembrane region" description="Helical" evidence="1">
    <location>
        <begin position="150"/>
        <end position="169"/>
    </location>
</feature>
<keyword evidence="1" id="KW-0812">Transmembrane</keyword>
<keyword evidence="1" id="KW-1133">Transmembrane helix</keyword>
<feature type="domain" description="EamA" evidence="2">
    <location>
        <begin position="9"/>
        <end position="137"/>
    </location>
</feature>
<name>A0A916S7R4_9BURK</name>
<feature type="transmembrane region" description="Helical" evidence="1">
    <location>
        <begin position="213"/>
        <end position="232"/>
    </location>
</feature>
<comment type="caution">
    <text evidence="3">The sequence shown here is derived from an EMBL/GenBank/DDBJ whole genome shotgun (WGS) entry which is preliminary data.</text>
</comment>
<keyword evidence="4" id="KW-1185">Reference proteome</keyword>
<feature type="transmembrane region" description="Helical" evidence="1">
    <location>
        <begin position="37"/>
        <end position="57"/>
    </location>
</feature>
<evidence type="ECO:0000313" key="3">
    <source>
        <dbReference type="EMBL" id="GGA87699.1"/>
    </source>
</evidence>
<dbReference type="InterPro" id="IPR037185">
    <property type="entry name" value="EmrE-like"/>
</dbReference>
<proteinExistence type="predicted"/>
<dbReference type="EMBL" id="BMIG01000002">
    <property type="protein sequence ID" value="GGA87699.1"/>
    <property type="molecule type" value="Genomic_DNA"/>
</dbReference>
<protein>
    <recommendedName>
        <fullName evidence="2">EamA domain-containing protein</fullName>
    </recommendedName>
</protein>
<dbReference type="RefSeq" id="WP_188706368.1">
    <property type="nucleotide sequence ID" value="NZ_BMIG01000002.1"/>
</dbReference>
<gene>
    <name evidence="3" type="ORF">GCM10011496_05470</name>
</gene>
<dbReference type="PANTHER" id="PTHR22911">
    <property type="entry name" value="ACYL-MALONYL CONDENSING ENZYME-RELATED"/>
    <property type="match status" value="1"/>
</dbReference>
<keyword evidence="1" id="KW-0472">Membrane</keyword>
<feature type="transmembrane region" description="Helical" evidence="1">
    <location>
        <begin position="244"/>
        <end position="265"/>
    </location>
</feature>
<feature type="transmembrane region" description="Helical" evidence="1">
    <location>
        <begin position="69"/>
        <end position="87"/>
    </location>
</feature>
<evidence type="ECO:0000259" key="2">
    <source>
        <dbReference type="Pfam" id="PF00892"/>
    </source>
</evidence>
<dbReference type="PANTHER" id="PTHR22911:SF137">
    <property type="entry name" value="SOLUTE CARRIER FAMILY 35 MEMBER G2-RELATED"/>
    <property type="match status" value="1"/>
</dbReference>
<feature type="transmembrane region" description="Helical" evidence="1">
    <location>
        <begin position="181"/>
        <end position="207"/>
    </location>
</feature>
<feature type="transmembrane region" description="Helical" evidence="1">
    <location>
        <begin position="121"/>
        <end position="138"/>
    </location>
</feature>
<accession>A0A916S7R4</accession>
<dbReference type="GO" id="GO:0016020">
    <property type="term" value="C:membrane"/>
    <property type="evidence" value="ECO:0007669"/>
    <property type="project" value="InterPro"/>
</dbReference>
<reference evidence="3" key="1">
    <citation type="journal article" date="2014" name="Int. J. Syst. Evol. Microbiol.">
        <title>Complete genome sequence of Corynebacterium casei LMG S-19264T (=DSM 44701T), isolated from a smear-ripened cheese.</title>
        <authorList>
            <consortium name="US DOE Joint Genome Institute (JGI-PGF)"/>
            <person name="Walter F."/>
            <person name="Albersmeier A."/>
            <person name="Kalinowski J."/>
            <person name="Ruckert C."/>
        </authorList>
    </citation>
    <scope>NUCLEOTIDE SEQUENCE</scope>
    <source>
        <strain evidence="3">CGMCC 1.15322</strain>
    </source>
</reference>
<evidence type="ECO:0000256" key="1">
    <source>
        <dbReference type="SAM" id="Phobius"/>
    </source>
</evidence>
<feature type="transmembrane region" description="Helical" evidence="1">
    <location>
        <begin position="271"/>
        <end position="290"/>
    </location>
</feature>
<sequence length="293" mass="30969">MSPRATALAIGALVCNAFVWGVSWWPFRELQSMGLHPLWSTALIYFFCLACISAWRPGGWRSFAQHPQLWWLAVAAGLTNVGFNWAVTVGDVVRVVLLFYLMPAWSVLLAWAVLGEQPTRASLLRLMLAMAGVLIVLKEPTSPWPLPQDAADWLALMGGLSFAGTNVMLRKLEYTPSASRMMAMFGGGAMLATGAALLGLAGGIVSVPLWSGAWLPVALGLSLAFLVSNMALQYGAARLAASTTAIVMLTEILFASASAALLGAAEFSPRTLLGGSLIVLAALLAALAPAPQK</sequence>
<dbReference type="Pfam" id="PF00892">
    <property type="entry name" value="EamA"/>
    <property type="match status" value="1"/>
</dbReference>